<accession>A0A084AM32</accession>
<keyword evidence="2" id="KW-0479">Metal-binding</keyword>
<dbReference type="Proteomes" id="UP000028045">
    <property type="component" value="Unassembled WGS sequence"/>
</dbReference>
<dbReference type="CDD" id="cd13880">
    <property type="entry name" value="CuRO_2_MaLCC_like"/>
    <property type="match status" value="1"/>
</dbReference>
<evidence type="ECO:0000313" key="10">
    <source>
        <dbReference type="EMBL" id="KEY66361.1"/>
    </source>
</evidence>
<proteinExistence type="inferred from homology"/>
<feature type="domain" description="Plastocyanin-like" evidence="9">
    <location>
        <begin position="88"/>
        <end position="201"/>
    </location>
</feature>
<dbReference type="FunFam" id="2.60.40.420:FF:000038">
    <property type="entry name" value="Extracellular dihydrogeodin oxidase/laccase"/>
    <property type="match status" value="1"/>
</dbReference>
<feature type="domain" description="Plastocyanin-like" evidence="7">
    <location>
        <begin position="211"/>
        <end position="369"/>
    </location>
</feature>
<organism evidence="10 11">
    <name type="scientific">Stachybotrys chartarum (strain CBS 109288 / IBT 7711)</name>
    <name type="common">Toxic black mold</name>
    <name type="synonym">Stilbospora chartarum</name>
    <dbReference type="NCBI Taxonomy" id="1280523"/>
    <lineage>
        <taxon>Eukaryota</taxon>
        <taxon>Fungi</taxon>
        <taxon>Dikarya</taxon>
        <taxon>Ascomycota</taxon>
        <taxon>Pezizomycotina</taxon>
        <taxon>Sordariomycetes</taxon>
        <taxon>Hypocreomycetidae</taxon>
        <taxon>Hypocreales</taxon>
        <taxon>Stachybotryaceae</taxon>
        <taxon>Stachybotrys</taxon>
    </lineage>
</organism>
<keyword evidence="6" id="KW-0325">Glycoprotein</keyword>
<evidence type="ECO:0000256" key="1">
    <source>
        <dbReference type="ARBA" id="ARBA00010609"/>
    </source>
</evidence>
<dbReference type="InterPro" id="IPR008972">
    <property type="entry name" value="Cupredoxin"/>
</dbReference>
<dbReference type="InterPro" id="IPR001117">
    <property type="entry name" value="Cu-oxidase_2nd"/>
</dbReference>
<keyword evidence="3" id="KW-0677">Repeat</keyword>
<dbReference type="CDD" id="cd13901">
    <property type="entry name" value="CuRO_3_MaLCC_like"/>
    <property type="match status" value="1"/>
</dbReference>
<evidence type="ECO:0000259" key="9">
    <source>
        <dbReference type="Pfam" id="PF07732"/>
    </source>
</evidence>
<evidence type="ECO:0008006" key="12">
    <source>
        <dbReference type="Google" id="ProtNLM"/>
    </source>
</evidence>
<dbReference type="CDD" id="cd13854">
    <property type="entry name" value="CuRO_1_MaLCC_like"/>
    <property type="match status" value="1"/>
</dbReference>
<dbReference type="HOGENOM" id="CLU_006504_3_1_1"/>
<sequence>MKLPSSSPPWSNPKRSVGALVQALSQTATNGNSVLGTVEAPRLPAYLTDGPLANGSPWATRDSSSNYHTDYPVTGLTRSYDFTISRDFISPDGYERDVLLINGAFPGPLIEANWGDVIQVTVHNNITGPEEGTALHWHGFFQQGTPWEDGVPSVHQCPIAPGQTYTYQFPAHIYGTTWYHGHYSAQYAGGLFGPLVVHGPAQAEYDVDLGPVMLTDWYHAEYYDLVEEVMSPEGFGVVFSDSNLINGKGTFNCSSLGPEDDNPCENSAGISQFRFRRGQTHRLRLMNTGADAMQQFSIDGHRMTVIANDFVAVEPYETEVVTLGIGQRTDVLVVANGDTDAYWMRTSIPAACGHTNNPNGVAAIFYEGADETQVPQSQPWDVPASETCANDDLTLTRPVVAMPLPEPDLTLDMDVALFRNETNHTLWSFGGVSGRGNANSPTLLMADRGNLTFAQEWNVVNTGNASSVRINVYNGSPAAHPMHLHGFDMYVLHEGPGRWNGTIIRPENPQRRDVNQVRANGHLVIQFDAASNPGIWPFHCHIAWHVSAGFFAQFLTNPDAVESMRIPGKVAETCQQWEAWTDANIPEQIDSGL</sequence>
<evidence type="ECO:0000313" key="11">
    <source>
        <dbReference type="Proteomes" id="UP000028045"/>
    </source>
</evidence>
<evidence type="ECO:0000256" key="3">
    <source>
        <dbReference type="ARBA" id="ARBA00022737"/>
    </source>
</evidence>
<dbReference type="InterPro" id="IPR011706">
    <property type="entry name" value="Cu-oxidase_C"/>
</dbReference>
<keyword evidence="5" id="KW-0186">Copper</keyword>
<dbReference type="InterPro" id="IPR045087">
    <property type="entry name" value="Cu-oxidase_fam"/>
</dbReference>
<dbReference type="EMBL" id="KL648660">
    <property type="protein sequence ID" value="KEY66361.1"/>
    <property type="molecule type" value="Genomic_DNA"/>
</dbReference>
<evidence type="ECO:0000259" key="8">
    <source>
        <dbReference type="Pfam" id="PF07731"/>
    </source>
</evidence>
<dbReference type="Pfam" id="PF07732">
    <property type="entry name" value="Cu-oxidase_3"/>
    <property type="match status" value="1"/>
</dbReference>
<keyword evidence="4" id="KW-0560">Oxidoreductase</keyword>
<dbReference type="Gene3D" id="2.60.40.420">
    <property type="entry name" value="Cupredoxins - blue copper proteins"/>
    <property type="match status" value="3"/>
</dbReference>
<dbReference type="AlphaFoldDB" id="A0A084AM32"/>
<dbReference type="FunFam" id="2.60.40.420:FF:000021">
    <property type="entry name" value="Extracellular dihydrogeodin oxidase/laccase"/>
    <property type="match status" value="1"/>
</dbReference>
<evidence type="ECO:0000256" key="5">
    <source>
        <dbReference type="ARBA" id="ARBA00023008"/>
    </source>
</evidence>
<evidence type="ECO:0000256" key="4">
    <source>
        <dbReference type="ARBA" id="ARBA00023002"/>
    </source>
</evidence>
<name>A0A084AM32_STACB</name>
<evidence type="ECO:0000256" key="6">
    <source>
        <dbReference type="ARBA" id="ARBA00023180"/>
    </source>
</evidence>
<feature type="domain" description="Plastocyanin-like" evidence="8">
    <location>
        <begin position="442"/>
        <end position="559"/>
    </location>
</feature>
<reference evidence="10 11" key="1">
    <citation type="journal article" date="2014" name="BMC Genomics">
        <title>Comparative genome sequencing reveals chemotype-specific gene clusters in the toxigenic black mold Stachybotrys.</title>
        <authorList>
            <person name="Semeiks J."/>
            <person name="Borek D."/>
            <person name="Otwinowski Z."/>
            <person name="Grishin N.V."/>
        </authorList>
    </citation>
    <scope>NUCLEOTIDE SEQUENCE [LARGE SCALE GENOMIC DNA]</scope>
    <source>
        <strain evidence="11">CBS 109288 / IBT 7711</strain>
    </source>
</reference>
<protein>
    <recommendedName>
        <fullName evidence="12">Multicopper oxidase</fullName>
    </recommendedName>
</protein>
<dbReference type="GO" id="GO:0016491">
    <property type="term" value="F:oxidoreductase activity"/>
    <property type="evidence" value="ECO:0007669"/>
    <property type="project" value="UniProtKB-KW"/>
</dbReference>
<dbReference type="GO" id="GO:0005507">
    <property type="term" value="F:copper ion binding"/>
    <property type="evidence" value="ECO:0007669"/>
    <property type="project" value="InterPro"/>
</dbReference>
<dbReference type="Pfam" id="PF00394">
    <property type="entry name" value="Cu-oxidase"/>
    <property type="match status" value="1"/>
</dbReference>
<dbReference type="OrthoDB" id="2121828at2759"/>
<dbReference type="PANTHER" id="PTHR11709">
    <property type="entry name" value="MULTI-COPPER OXIDASE"/>
    <property type="match status" value="1"/>
</dbReference>
<gene>
    <name evidence="10" type="ORF">S7711_09713</name>
</gene>
<dbReference type="PANTHER" id="PTHR11709:SF145">
    <property type="entry name" value="LCC1"/>
    <property type="match status" value="1"/>
</dbReference>
<dbReference type="Pfam" id="PF07731">
    <property type="entry name" value="Cu-oxidase_2"/>
    <property type="match status" value="1"/>
</dbReference>
<comment type="similarity">
    <text evidence="1">Belongs to the multicopper oxidase family.</text>
</comment>
<evidence type="ECO:0000256" key="2">
    <source>
        <dbReference type="ARBA" id="ARBA00022723"/>
    </source>
</evidence>
<dbReference type="InterPro" id="IPR011707">
    <property type="entry name" value="Cu-oxidase-like_N"/>
</dbReference>
<dbReference type="SUPFAM" id="SSF49503">
    <property type="entry name" value="Cupredoxins"/>
    <property type="match status" value="3"/>
</dbReference>
<keyword evidence="11" id="KW-1185">Reference proteome</keyword>
<evidence type="ECO:0000259" key="7">
    <source>
        <dbReference type="Pfam" id="PF00394"/>
    </source>
</evidence>